<dbReference type="OrthoDB" id="1643408at2"/>
<dbReference type="AlphaFoldDB" id="A0A4R6RN45"/>
<dbReference type="Proteomes" id="UP000294593">
    <property type="component" value="Unassembled WGS sequence"/>
</dbReference>
<dbReference type="PANTHER" id="PTHR43408:SF2">
    <property type="entry name" value="FMN REDUCTASE (NADPH)"/>
    <property type="match status" value="1"/>
</dbReference>
<keyword evidence="2" id="KW-0285">Flavoprotein</keyword>
<reference evidence="6 7" key="1">
    <citation type="submission" date="2019-03" db="EMBL/GenBank/DDBJ databases">
        <title>Genomic Encyclopedia of Type Strains, Phase IV (KMG-IV): sequencing the most valuable type-strain genomes for metagenomic binning, comparative biology and taxonomic classification.</title>
        <authorList>
            <person name="Goeker M."/>
        </authorList>
    </citation>
    <scope>NUCLEOTIDE SEQUENCE [LARGE SCALE GENOMIC DNA]</scope>
    <source>
        <strain evidence="6 7">DSM 11901</strain>
    </source>
</reference>
<dbReference type="InterPro" id="IPR051814">
    <property type="entry name" value="NAD(P)H-dep_FMN_reductase"/>
</dbReference>
<dbReference type="GO" id="GO:0016491">
    <property type="term" value="F:oxidoreductase activity"/>
    <property type="evidence" value="ECO:0007669"/>
    <property type="project" value="UniProtKB-KW"/>
</dbReference>
<dbReference type="Pfam" id="PF03358">
    <property type="entry name" value="FMN_red"/>
    <property type="match status" value="1"/>
</dbReference>
<evidence type="ECO:0000256" key="4">
    <source>
        <dbReference type="ARBA" id="ARBA00023002"/>
    </source>
</evidence>
<proteinExistence type="inferred from homology"/>
<comment type="similarity">
    <text evidence="1">Belongs to the SsuE family.</text>
</comment>
<organism evidence="6 7">
    <name type="scientific">Aquabacterium commune</name>
    <dbReference type="NCBI Taxonomy" id="70586"/>
    <lineage>
        <taxon>Bacteria</taxon>
        <taxon>Pseudomonadati</taxon>
        <taxon>Pseudomonadota</taxon>
        <taxon>Betaproteobacteria</taxon>
        <taxon>Burkholderiales</taxon>
        <taxon>Aquabacterium</taxon>
    </lineage>
</organism>
<sequence>MNGAVLAHRLLNEEQIDAQRAPSRGHTMSHIRKVTAIVGSTSSPSRTRVLVDAIVQSLQTTQTIEVTWVELATLAPHIGAATSHDALTPEGKAALQAIESADLLIAASPVYKGSYTGLFKHLIDFLHPEALVGKPTLLAATGGSDRHALVVDQELRPLFSFFRTHTVPSAVFASDADFSAITGGYQVQNDALFTRIHEATQQASRLLAA</sequence>
<dbReference type="PANTHER" id="PTHR43408">
    <property type="entry name" value="FMN REDUCTASE (NADPH)"/>
    <property type="match status" value="1"/>
</dbReference>
<dbReference type="InterPro" id="IPR029039">
    <property type="entry name" value="Flavoprotein-like_sf"/>
</dbReference>
<dbReference type="EMBL" id="SNXW01000001">
    <property type="protein sequence ID" value="TDP88014.1"/>
    <property type="molecule type" value="Genomic_DNA"/>
</dbReference>
<accession>A0A4R6RN45</accession>
<evidence type="ECO:0000313" key="7">
    <source>
        <dbReference type="Proteomes" id="UP000294593"/>
    </source>
</evidence>
<comment type="caution">
    <text evidence="6">The sequence shown here is derived from an EMBL/GenBank/DDBJ whole genome shotgun (WGS) entry which is preliminary data.</text>
</comment>
<protein>
    <submittedName>
        <fullName evidence="6">FMN reductase</fullName>
    </submittedName>
</protein>
<dbReference type="InterPro" id="IPR019912">
    <property type="entry name" value="FMN_Rdtase_MsuE-like"/>
</dbReference>
<evidence type="ECO:0000256" key="3">
    <source>
        <dbReference type="ARBA" id="ARBA00022643"/>
    </source>
</evidence>
<evidence type="ECO:0000313" key="6">
    <source>
        <dbReference type="EMBL" id="TDP88014.1"/>
    </source>
</evidence>
<dbReference type="InterPro" id="IPR005025">
    <property type="entry name" value="FMN_Rdtase-like_dom"/>
</dbReference>
<keyword evidence="3" id="KW-0288">FMN</keyword>
<gene>
    <name evidence="6" type="ORF">EV672_101150</name>
</gene>
<name>A0A4R6RN45_9BURK</name>
<dbReference type="NCBIfam" id="TIGR03566">
    <property type="entry name" value="FMN_reduc_MsuE"/>
    <property type="match status" value="1"/>
</dbReference>
<evidence type="ECO:0000256" key="1">
    <source>
        <dbReference type="ARBA" id="ARBA00005990"/>
    </source>
</evidence>
<keyword evidence="7" id="KW-1185">Reference proteome</keyword>
<dbReference type="SUPFAM" id="SSF52218">
    <property type="entry name" value="Flavoproteins"/>
    <property type="match status" value="1"/>
</dbReference>
<dbReference type="Gene3D" id="3.40.50.360">
    <property type="match status" value="1"/>
</dbReference>
<evidence type="ECO:0000256" key="2">
    <source>
        <dbReference type="ARBA" id="ARBA00022630"/>
    </source>
</evidence>
<keyword evidence="4" id="KW-0560">Oxidoreductase</keyword>
<feature type="domain" description="NADPH-dependent FMN reductase-like" evidence="5">
    <location>
        <begin position="33"/>
        <end position="176"/>
    </location>
</feature>
<evidence type="ECO:0000259" key="5">
    <source>
        <dbReference type="Pfam" id="PF03358"/>
    </source>
</evidence>